<dbReference type="Pfam" id="PF02719">
    <property type="entry name" value="Polysacc_synt_2"/>
    <property type="match status" value="1"/>
</dbReference>
<dbReference type="InterPro" id="IPR036291">
    <property type="entry name" value="NAD(P)-bd_dom_sf"/>
</dbReference>
<proteinExistence type="inferred from homology"/>
<evidence type="ECO:0000259" key="2">
    <source>
        <dbReference type="Pfam" id="PF02719"/>
    </source>
</evidence>
<dbReference type="Proteomes" id="UP000668060">
    <property type="component" value="Unassembled WGS sequence"/>
</dbReference>
<comment type="caution">
    <text evidence="3">The sequence shown here is derived from an EMBL/GenBank/DDBJ whole genome shotgun (WGS) entry which is preliminary data.</text>
</comment>
<dbReference type="SUPFAM" id="SSF51735">
    <property type="entry name" value="NAD(P)-binding Rossmann-fold domains"/>
    <property type="match status" value="1"/>
</dbReference>
<evidence type="ECO:0000313" key="4">
    <source>
        <dbReference type="Proteomes" id="UP000668060"/>
    </source>
</evidence>
<dbReference type="Gene3D" id="3.40.50.720">
    <property type="entry name" value="NAD(P)-binding Rossmann-like Domain"/>
    <property type="match status" value="1"/>
</dbReference>
<dbReference type="EMBL" id="JAEPLN010000001">
    <property type="protein sequence ID" value="MBO6971803.1"/>
    <property type="molecule type" value="Genomic_DNA"/>
</dbReference>
<dbReference type="InterPro" id="IPR003869">
    <property type="entry name" value="Polysac_CapD-like"/>
</dbReference>
<accession>A0A9D9BU15</accession>
<dbReference type="AlphaFoldDB" id="A0A9D9BU15"/>
<dbReference type="NCBIfam" id="TIGR03589">
    <property type="entry name" value="PseB"/>
    <property type="match status" value="1"/>
</dbReference>
<protein>
    <submittedName>
        <fullName evidence="3">UDP-N-acetylglucosamine 4,6-dehydratase (Inverting)</fullName>
        <ecNumber evidence="3">4.2.1.115</ecNumber>
    </submittedName>
</protein>
<gene>
    <name evidence="3" type="primary">pseB</name>
    <name evidence="3" type="ORF">JJ842_07750</name>
</gene>
<dbReference type="InterPro" id="IPR020025">
    <property type="entry name" value="PseB"/>
</dbReference>
<dbReference type="EC" id="4.2.1.115" evidence="3"/>
<comment type="similarity">
    <text evidence="1">Belongs to the polysaccharide synthase family.</text>
</comment>
<dbReference type="PANTHER" id="PTHR43318">
    <property type="entry name" value="UDP-N-ACETYLGLUCOSAMINE 4,6-DEHYDRATASE"/>
    <property type="match status" value="1"/>
</dbReference>
<organism evidence="3 4">
    <name type="scientific">Prochlorococcus marinus CUG1433</name>
    <dbReference type="NCBI Taxonomy" id="2774506"/>
    <lineage>
        <taxon>Bacteria</taxon>
        <taxon>Bacillati</taxon>
        <taxon>Cyanobacteriota</taxon>
        <taxon>Cyanophyceae</taxon>
        <taxon>Synechococcales</taxon>
        <taxon>Prochlorococcaceae</taxon>
        <taxon>Prochlorococcus</taxon>
    </lineage>
</organism>
<dbReference type="GO" id="GO:0016829">
    <property type="term" value="F:lyase activity"/>
    <property type="evidence" value="ECO:0007669"/>
    <property type="project" value="UniProtKB-KW"/>
</dbReference>
<dbReference type="PANTHER" id="PTHR43318:SF2">
    <property type="entry name" value="UDP-N-ACETYLGLUCOSAMINE 4,6-DEHYDRATASE (INVERTING)"/>
    <property type="match status" value="1"/>
</dbReference>
<dbReference type="InterPro" id="IPR051203">
    <property type="entry name" value="Polysaccharide_Synthase-Rel"/>
</dbReference>
<name>A0A9D9BU15_PROMR</name>
<evidence type="ECO:0000313" key="3">
    <source>
        <dbReference type="EMBL" id="MBO6971803.1"/>
    </source>
</evidence>
<sequence>MTKSILITGGTGSFGRKFISSLISEENEWDKIIVFSRDELKQWEMQEKFPQERFKKLRYFLGDIRDYKRLRRAFEGVHTIIHAAALKQVPAAEYNPTEFINTNIHGSQNVIEAASDCGVKNIISLSTDKASSPINLYGATKLCSDKLFIAANRYSGHKLKCSVVRYGNVMGSRGSVIPVFLKQLNNGALKLTDPNMSRFNITLKQAINFVKYSMLKSLGGEIFIPKMPSYKLNTLAEAIDENINIEIIGRRPGEKDHEELFHSQDCYELLETSNTYVISNGIPREQYKSKWINNNSEEIFISKRVNAYSSDTNENFLSKDELKILIDEFKKERN</sequence>
<evidence type="ECO:0000256" key="1">
    <source>
        <dbReference type="ARBA" id="ARBA00007430"/>
    </source>
</evidence>
<keyword evidence="3" id="KW-0456">Lyase</keyword>
<feature type="domain" description="Polysaccharide biosynthesis protein CapD-like" evidence="2">
    <location>
        <begin position="5"/>
        <end position="278"/>
    </location>
</feature>
<reference evidence="3" key="1">
    <citation type="journal article" date="2021" name="Front. Mar. Sci.">
        <title>Genomes of Diverse Isolates of Prochlorococcus High-Light-Adapted Clade II in the Western Pacific Ocean.</title>
        <authorList>
            <person name="Yan W."/>
            <person name="Feng X."/>
            <person name="Zhang W."/>
            <person name="Nawaz M.Z."/>
            <person name="Luo T."/>
            <person name="Zhang R."/>
            <person name="Jiao N."/>
        </authorList>
    </citation>
    <scope>NUCLEOTIDE SEQUENCE</scope>
    <source>
        <strain evidence="3">CUG1433</strain>
    </source>
</reference>